<evidence type="ECO:0000259" key="18">
    <source>
        <dbReference type="Pfam" id="PF02563"/>
    </source>
</evidence>
<accession>A0A840TPI4</accession>
<feature type="signal peptide" evidence="17">
    <location>
        <begin position="1"/>
        <end position="23"/>
    </location>
</feature>
<feature type="domain" description="Soluble ligand binding" evidence="19">
    <location>
        <begin position="228"/>
        <end position="274"/>
    </location>
</feature>
<evidence type="ECO:0000256" key="5">
    <source>
        <dbReference type="ARBA" id="ARBA00022597"/>
    </source>
</evidence>
<organism evidence="21 22">
    <name type="scientific">Rhabdobacter roseus</name>
    <dbReference type="NCBI Taxonomy" id="1655419"/>
    <lineage>
        <taxon>Bacteria</taxon>
        <taxon>Pseudomonadati</taxon>
        <taxon>Bacteroidota</taxon>
        <taxon>Cytophagia</taxon>
        <taxon>Cytophagales</taxon>
        <taxon>Cytophagaceae</taxon>
        <taxon>Rhabdobacter</taxon>
    </lineage>
</organism>
<dbReference type="Gene3D" id="3.10.560.10">
    <property type="entry name" value="Outer membrane lipoprotein wza domain like"/>
    <property type="match status" value="6"/>
</dbReference>
<comment type="similarity">
    <text evidence="2">Belongs to the BexD/CtrA/VexA family.</text>
</comment>
<dbReference type="Pfam" id="PF22461">
    <property type="entry name" value="SLBB_2"/>
    <property type="match status" value="1"/>
</dbReference>
<reference evidence="21 22" key="1">
    <citation type="submission" date="2020-08" db="EMBL/GenBank/DDBJ databases">
        <title>Genomic Encyclopedia of Type Strains, Phase IV (KMG-IV): sequencing the most valuable type-strain genomes for metagenomic binning, comparative biology and taxonomic classification.</title>
        <authorList>
            <person name="Goeker M."/>
        </authorList>
    </citation>
    <scope>NUCLEOTIDE SEQUENCE [LARGE SCALE GENOMIC DNA]</scope>
    <source>
        <strain evidence="21 22">DSM 105074</strain>
    </source>
</reference>
<evidence type="ECO:0000256" key="13">
    <source>
        <dbReference type="ARBA" id="ARBA00023237"/>
    </source>
</evidence>
<evidence type="ECO:0000256" key="6">
    <source>
        <dbReference type="ARBA" id="ARBA00022692"/>
    </source>
</evidence>
<keyword evidence="8" id="KW-0625">Polysaccharide transport</keyword>
<dbReference type="GO" id="GO:0015288">
    <property type="term" value="F:porin activity"/>
    <property type="evidence" value="ECO:0007669"/>
    <property type="project" value="UniProtKB-KW"/>
</dbReference>
<evidence type="ECO:0000256" key="16">
    <source>
        <dbReference type="SAM" id="Phobius"/>
    </source>
</evidence>
<comment type="caution">
    <text evidence="21">The sequence shown here is derived from an EMBL/GenBank/DDBJ whole genome shotgun (WGS) entry which is preliminary data.</text>
</comment>
<dbReference type="InterPro" id="IPR019554">
    <property type="entry name" value="Soluble_ligand-bd"/>
</dbReference>
<name>A0A840TPI4_9BACT</name>
<feature type="domain" description="Soluble ligand binding" evidence="19">
    <location>
        <begin position="394"/>
        <end position="441"/>
    </location>
</feature>
<dbReference type="RefSeq" id="WP_184172896.1">
    <property type="nucleotide sequence ID" value="NZ_JACHGF010000002.1"/>
</dbReference>
<dbReference type="Pfam" id="PF10531">
    <property type="entry name" value="SLBB"/>
    <property type="match status" value="4"/>
</dbReference>
<feature type="chain" id="PRO_5032420621" evidence="17">
    <location>
        <begin position="24"/>
        <end position="818"/>
    </location>
</feature>
<dbReference type="Proteomes" id="UP000557307">
    <property type="component" value="Unassembled WGS sequence"/>
</dbReference>
<evidence type="ECO:0000256" key="2">
    <source>
        <dbReference type="ARBA" id="ARBA00009450"/>
    </source>
</evidence>
<sequence>MNVTRTDKLKKFLLLFVSVSVLSTGLTFSQVAPAPAGTGTTGAPAGTSAPNASGQQLPANVPPNLIPQNLKNNQAKPGVNQNTNQQPQNQANTDSAGTNSAMLSDAEKEKLEMRNKIFGYSLFANKKFDPIPDLQMATPANYNIGPGDQLNVYIYGYAEGTYPLTVNRDGFVSIPRVGNVNLSGKTIEEATKILIDKFSKFTPGLLGTGGKPALSKLTITLGQVRTVKVFVTGEVINPASYSLPSLSSAFNALYQAGGPNEIGTFRDIKVIRNNKVVSRFDIYEYLTKGSLSGAITVQDNDNISVGYYQTRVTVMGNVKRPGIYEMKPEENLSDLLMFAGGFTDNAYRARVRIDRFTGRERRIEDVSASQFDSFKLVTGDEITVETVLNRFENIVTIGGAVMRPGDYSLESSPTLLTLLEKAQGLREDAFTGRVNVLRTRKDMTVANISINLADMINNQTPDLELTRLDEVIVHSRFELAEPSHVRISGEVNNPNFGEEGHFEYMANMTLEDLLLKAGGFKESAKASQVVVVRRKRDANVLASDAQIAEEYTFDVSRDLSLNSRASNFVLYPYDEVIVRKAPNYQEQKFVTIEGEIVDPGEHVITNRNEKISDIIRRAGGLTALAYIPGATLLRTTILTEAEVRQTKSAVEEISSDLKKGSIEIAVGEERQDFIGIRLDRILKNPGSVEDLIVQEGDIIRIPKRLETVQVQGELLYPTTVKYERGMSFMDYISQAGGFKRSSLRRSAYVKYPNGSVDRTRKFLVFNVYPKVEPGSEIYVPTRAGNELTPQQILQQGISITSTLFTLIISVLAFRQFAN</sequence>
<dbReference type="AlphaFoldDB" id="A0A840TPI4"/>
<evidence type="ECO:0000256" key="7">
    <source>
        <dbReference type="ARBA" id="ARBA00022729"/>
    </source>
</evidence>
<feature type="compositionally biased region" description="Polar residues" evidence="15">
    <location>
        <begin position="66"/>
        <end position="75"/>
    </location>
</feature>
<feature type="domain" description="Soluble ligand binding" evidence="19">
    <location>
        <begin position="311"/>
        <end position="359"/>
    </location>
</feature>
<evidence type="ECO:0000256" key="8">
    <source>
        <dbReference type="ARBA" id="ARBA00023047"/>
    </source>
</evidence>
<keyword evidence="10" id="KW-0626">Porin</keyword>
<evidence type="ECO:0000256" key="15">
    <source>
        <dbReference type="SAM" id="MobiDB-lite"/>
    </source>
</evidence>
<feature type="domain" description="SLBB" evidence="20">
    <location>
        <begin position="484"/>
        <end position="578"/>
    </location>
</feature>
<keyword evidence="5" id="KW-0762">Sugar transport</keyword>
<evidence type="ECO:0000256" key="1">
    <source>
        <dbReference type="ARBA" id="ARBA00004571"/>
    </source>
</evidence>
<keyword evidence="14" id="KW-0449">Lipoprotein</keyword>
<evidence type="ECO:0000259" key="19">
    <source>
        <dbReference type="Pfam" id="PF10531"/>
    </source>
</evidence>
<evidence type="ECO:0000256" key="3">
    <source>
        <dbReference type="ARBA" id="ARBA00022448"/>
    </source>
</evidence>
<dbReference type="GO" id="GO:0015159">
    <property type="term" value="F:polysaccharide transmembrane transporter activity"/>
    <property type="evidence" value="ECO:0007669"/>
    <property type="project" value="InterPro"/>
</dbReference>
<feature type="compositionally biased region" description="Low complexity" evidence="15">
    <location>
        <begin position="80"/>
        <end position="92"/>
    </location>
</feature>
<dbReference type="Pfam" id="PF02563">
    <property type="entry name" value="Poly_export"/>
    <property type="match status" value="1"/>
</dbReference>
<feature type="transmembrane region" description="Helical" evidence="16">
    <location>
        <begin position="792"/>
        <end position="813"/>
    </location>
</feature>
<dbReference type="EMBL" id="JACHGF010000002">
    <property type="protein sequence ID" value="MBB5283472.1"/>
    <property type="molecule type" value="Genomic_DNA"/>
</dbReference>
<keyword evidence="12" id="KW-0564">Palmitate</keyword>
<evidence type="ECO:0000313" key="22">
    <source>
        <dbReference type="Proteomes" id="UP000557307"/>
    </source>
</evidence>
<dbReference type="GO" id="GO:0006811">
    <property type="term" value="P:monoatomic ion transport"/>
    <property type="evidence" value="ECO:0007669"/>
    <property type="project" value="UniProtKB-KW"/>
</dbReference>
<feature type="compositionally biased region" description="Low complexity" evidence="15">
    <location>
        <begin position="30"/>
        <end position="54"/>
    </location>
</feature>
<feature type="domain" description="Soluble ligand binding" evidence="19">
    <location>
        <begin position="708"/>
        <end position="744"/>
    </location>
</feature>
<proteinExistence type="inferred from homology"/>
<dbReference type="InterPro" id="IPR003715">
    <property type="entry name" value="Poly_export_N"/>
</dbReference>
<evidence type="ECO:0000313" key="21">
    <source>
        <dbReference type="EMBL" id="MBB5283472.1"/>
    </source>
</evidence>
<dbReference type="GO" id="GO:0046930">
    <property type="term" value="C:pore complex"/>
    <property type="evidence" value="ECO:0007669"/>
    <property type="project" value="UniProtKB-KW"/>
</dbReference>
<dbReference type="InterPro" id="IPR054765">
    <property type="entry name" value="SLBB_dom"/>
</dbReference>
<evidence type="ECO:0000259" key="20">
    <source>
        <dbReference type="Pfam" id="PF22461"/>
    </source>
</evidence>
<dbReference type="PANTHER" id="PTHR33619">
    <property type="entry name" value="POLYSACCHARIDE EXPORT PROTEIN GFCE-RELATED"/>
    <property type="match status" value="1"/>
</dbReference>
<dbReference type="Gene3D" id="3.30.1950.10">
    <property type="entry name" value="wza like domain"/>
    <property type="match status" value="1"/>
</dbReference>
<keyword evidence="7 17" id="KW-0732">Signal</keyword>
<feature type="region of interest" description="Disordered" evidence="15">
    <location>
        <begin position="30"/>
        <end position="99"/>
    </location>
</feature>
<feature type="domain" description="Polysaccharide export protein N-terminal" evidence="18">
    <location>
        <begin position="138"/>
        <end position="201"/>
    </location>
</feature>
<keyword evidence="3" id="KW-0813">Transport</keyword>
<keyword evidence="13" id="KW-0998">Cell outer membrane</keyword>
<evidence type="ECO:0000256" key="14">
    <source>
        <dbReference type="ARBA" id="ARBA00023288"/>
    </source>
</evidence>
<dbReference type="InterPro" id="IPR049712">
    <property type="entry name" value="Poly_export"/>
</dbReference>
<evidence type="ECO:0000256" key="4">
    <source>
        <dbReference type="ARBA" id="ARBA00022452"/>
    </source>
</evidence>
<evidence type="ECO:0000256" key="17">
    <source>
        <dbReference type="SAM" id="SignalP"/>
    </source>
</evidence>
<evidence type="ECO:0000256" key="11">
    <source>
        <dbReference type="ARBA" id="ARBA00023136"/>
    </source>
</evidence>
<gene>
    <name evidence="21" type="ORF">HNQ92_001598</name>
</gene>
<evidence type="ECO:0000256" key="12">
    <source>
        <dbReference type="ARBA" id="ARBA00023139"/>
    </source>
</evidence>
<evidence type="ECO:0000256" key="9">
    <source>
        <dbReference type="ARBA" id="ARBA00023065"/>
    </source>
</evidence>
<keyword evidence="6 16" id="KW-0812">Transmembrane</keyword>
<keyword evidence="11 16" id="KW-0472">Membrane</keyword>
<protein>
    <submittedName>
        <fullName evidence="21">Protein involved in polysaccharide export with SLBB domain</fullName>
    </submittedName>
</protein>
<keyword evidence="4" id="KW-1134">Transmembrane beta strand</keyword>
<keyword evidence="22" id="KW-1185">Reference proteome</keyword>
<dbReference type="GO" id="GO:0009279">
    <property type="term" value="C:cell outer membrane"/>
    <property type="evidence" value="ECO:0007669"/>
    <property type="project" value="UniProtKB-SubCell"/>
</dbReference>
<evidence type="ECO:0000256" key="10">
    <source>
        <dbReference type="ARBA" id="ARBA00023114"/>
    </source>
</evidence>
<dbReference type="PANTHER" id="PTHR33619:SF3">
    <property type="entry name" value="POLYSACCHARIDE EXPORT PROTEIN GFCE-RELATED"/>
    <property type="match status" value="1"/>
</dbReference>
<keyword evidence="16" id="KW-1133">Transmembrane helix</keyword>
<keyword evidence="9" id="KW-0406">Ion transport</keyword>
<comment type="subcellular location">
    <subcellularLocation>
        <location evidence="1">Cell outer membrane</location>
        <topology evidence="1">Multi-pass membrane protein</topology>
    </subcellularLocation>
</comment>